<feature type="compositionally biased region" description="Polar residues" evidence="1">
    <location>
        <begin position="384"/>
        <end position="395"/>
    </location>
</feature>
<name>A0A4Z0YJ57_9PEZI</name>
<feature type="region of interest" description="Disordered" evidence="1">
    <location>
        <begin position="53"/>
        <end position="74"/>
    </location>
</feature>
<evidence type="ECO:0000313" key="2">
    <source>
        <dbReference type="EMBL" id="TGJ80128.1"/>
    </source>
</evidence>
<dbReference type="STRING" id="37992.A0A4Z0YJ57"/>
<feature type="region of interest" description="Disordered" evidence="1">
    <location>
        <begin position="184"/>
        <end position="218"/>
    </location>
</feature>
<organism evidence="2 3">
    <name type="scientific">Xylaria hypoxylon</name>
    <dbReference type="NCBI Taxonomy" id="37992"/>
    <lineage>
        <taxon>Eukaryota</taxon>
        <taxon>Fungi</taxon>
        <taxon>Dikarya</taxon>
        <taxon>Ascomycota</taxon>
        <taxon>Pezizomycotina</taxon>
        <taxon>Sordariomycetes</taxon>
        <taxon>Xylariomycetidae</taxon>
        <taxon>Xylariales</taxon>
        <taxon>Xylariaceae</taxon>
        <taxon>Xylaria</taxon>
    </lineage>
</organism>
<dbReference type="EMBL" id="SKBN01000240">
    <property type="protein sequence ID" value="TGJ80128.1"/>
    <property type="molecule type" value="Genomic_DNA"/>
</dbReference>
<dbReference type="InterPro" id="IPR045342">
    <property type="entry name" value="Etd1"/>
</dbReference>
<feature type="region of interest" description="Disordered" evidence="1">
    <location>
        <begin position="339"/>
        <end position="475"/>
    </location>
</feature>
<feature type="compositionally biased region" description="Polar residues" evidence="1">
    <location>
        <begin position="1093"/>
        <end position="1109"/>
    </location>
</feature>
<dbReference type="Proteomes" id="UP000297716">
    <property type="component" value="Unassembled WGS sequence"/>
</dbReference>
<evidence type="ECO:0000313" key="3">
    <source>
        <dbReference type="Proteomes" id="UP000297716"/>
    </source>
</evidence>
<accession>A0A4Z0YJ57</accession>
<dbReference type="OrthoDB" id="5346713at2759"/>
<protein>
    <submittedName>
        <fullName evidence="2">Uncharacterized protein</fullName>
    </submittedName>
</protein>
<dbReference type="Pfam" id="PF20162">
    <property type="entry name" value="Etd1"/>
    <property type="match status" value="1"/>
</dbReference>
<evidence type="ECO:0000256" key="1">
    <source>
        <dbReference type="SAM" id="MobiDB-lite"/>
    </source>
</evidence>
<dbReference type="AlphaFoldDB" id="A0A4Z0YJ57"/>
<feature type="compositionally biased region" description="Polar residues" evidence="1">
    <location>
        <begin position="503"/>
        <end position="513"/>
    </location>
</feature>
<feature type="compositionally biased region" description="Basic and acidic residues" evidence="1">
    <location>
        <begin position="360"/>
        <end position="370"/>
    </location>
</feature>
<dbReference type="GO" id="GO:1902412">
    <property type="term" value="P:regulation of mitotic cytokinesis"/>
    <property type="evidence" value="ECO:0007669"/>
    <property type="project" value="InterPro"/>
</dbReference>
<feature type="region of interest" description="Disordered" evidence="1">
    <location>
        <begin position="1049"/>
        <end position="1119"/>
    </location>
</feature>
<sequence>MQSVPSLIGAGTAVAAAATGLVFGQLAEGEQQYAPHTSLNSGSIRRKLATDHNFSNSNSFSRPGTSSAASAAPPVAQHQAVLPLRQSTIPVNATSAQARISGRASHIQITPTKPPTSRHSLVKQGDLVFAPPIAEDSCDSVSSNGSWMRRLAIRPLSQHGSLRSSIGPDSPSLFSFGSAAPILSSSTDSPSQLPPNKLVKPAPGTNIEDTGFSKRRGSRAQMILRRPATSHQRSATLQHQLNTEDLPPLPKFSFDQHHRLRAKTVGIHHERPVSSLTGNERSRWKSFWHAKISNITVKTTPLRGIDGSGQSSGRRVRLDQQNSEQVYLVTPNNLIMNGPQELTNGFLHNSDSPSSTNTKDSPRASVKEPDSTEVTPSKLPKRSISMQFSSPTNWIARTGSLRRRKRGSETTRSKRHVSAPIADDEDQTQSSTSVTPEKIRKDVPISQAEADLAAIFRPPETRRGPPSPLPPLSRLSSFHLDLNGHGSLSSVLPDRPDDAIVNPSVSSRVNSHASHTRTLERASTVGSSEYHRGFTSGDDDDNDSKTDTPFDSFRTVASGRKKGPDSPLESMFDDSPPSTAGNNTKMKRLSIQEILGPSFDGGHKIMEEDESVSTPIRGTYEEFEARFRAASIEDERIVDGPPAPDFSIDRDYSRLSLDDDDDLEWVKEDETEFYNHLSPPSSMTSRRGSPKFRNAVGRVNGNSKPDVRFDSTKERPRSTVFDWTEPPIYDRREKNGYVHRPKTVHGKQELDMRGGRSASRKSFVATHVRSQSVPVVPDPTETAKSAPKFGTWGLGQKNVSEDWDDDFEFEEDAVSITGPPGKKTENQFSMHVPASIQATQPTVKAHSGQIRELSLLVNDLKRLCRLGREMNMLVGSSAKLWHEAEGIIALASPDEDTEATDAEAVDDLDSIPTDERFIEHGFDGASLEVREGSQPQDSPSSRRRSVFSPDDDIFGPWDNTDEEVVERPKTPENPVVVPRSTSVARSVMESMRKHRAAFNIDTDGDHDDDDDEDINEYSNGKMNFDTNSLKELVKRAGDLRDSLSELVRREDHLTQSPVRTPKHTRPDGSPAFTRVFDEPTSSPTRRISHNHNNKPALSSTSGASPSNGISRRMQMMIVR</sequence>
<feature type="region of interest" description="Disordered" evidence="1">
    <location>
        <begin position="922"/>
        <end position="959"/>
    </location>
</feature>
<feature type="region of interest" description="Disordered" evidence="1">
    <location>
        <begin position="502"/>
        <end position="585"/>
    </location>
</feature>
<proteinExistence type="predicted"/>
<feature type="compositionally biased region" description="Polar residues" evidence="1">
    <location>
        <begin position="339"/>
        <end position="359"/>
    </location>
</feature>
<feature type="region of interest" description="Disordered" evidence="1">
    <location>
        <begin position="676"/>
        <end position="713"/>
    </location>
</feature>
<comment type="caution">
    <text evidence="2">The sequence shown here is derived from an EMBL/GenBank/DDBJ whole genome shotgun (WGS) entry which is preliminary data.</text>
</comment>
<keyword evidence="3" id="KW-1185">Reference proteome</keyword>
<feature type="compositionally biased region" description="Polar residues" evidence="1">
    <location>
        <begin position="53"/>
        <end position="66"/>
    </location>
</feature>
<feature type="compositionally biased region" description="Acidic residues" evidence="1">
    <location>
        <begin position="949"/>
        <end position="959"/>
    </location>
</feature>
<reference evidence="2 3" key="1">
    <citation type="submission" date="2019-03" db="EMBL/GenBank/DDBJ databases">
        <title>Draft genome sequence of Xylaria hypoxylon DSM 108379, a ubiquitous saprotrophic-parasitic fungi on hardwood.</title>
        <authorList>
            <person name="Buettner E."/>
            <person name="Leonhardt S."/>
            <person name="Gebauer A.M."/>
            <person name="Liers C."/>
            <person name="Hofrichter M."/>
            <person name="Kellner H."/>
        </authorList>
    </citation>
    <scope>NUCLEOTIDE SEQUENCE [LARGE SCALE GENOMIC DNA]</scope>
    <source>
        <strain evidence="2 3">DSM 108379</strain>
    </source>
</reference>
<feature type="compositionally biased region" description="Polar residues" evidence="1">
    <location>
        <begin position="678"/>
        <end position="687"/>
    </location>
</feature>
<gene>
    <name evidence="2" type="ORF">E0Z10_g8645</name>
</gene>
<dbReference type="GO" id="GO:0005096">
    <property type="term" value="F:GTPase activator activity"/>
    <property type="evidence" value="ECO:0007669"/>
    <property type="project" value="InterPro"/>
</dbReference>